<reference evidence="2" key="1">
    <citation type="journal article" date="2022" name="Mol. Ecol. Resour.">
        <title>The complete and closed genome of the facultative generalist Candidatus Endoriftia persephone from deep-sea hydrothermal vents.</title>
        <authorList>
            <person name="de Oliveira A.L."/>
            <person name="Srivastava A."/>
            <person name="Espada-Hinojosa S."/>
            <person name="Bright M."/>
        </authorList>
    </citation>
    <scope>NUCLEOTIDE SEQUENCE</scope>
    <source>
        <strain evidence="2">Tica-EPR-9o50.N</strain>
    </source>
</reference>
<protein>
    <submittedName>
        <fullName evidence="2">SIS domain-containing protein</fullName>
    </submittedName>
</protein>
<dbReference type="InterPro" id="IPR035461">
    <property type="entry name" value="GmhA/DiaA"/>
</dbReference>
<dbReference type="PANTHER" id="PTHR30390">
    <property type="entry name" value="SEDOHEPTULOSE 7-PHOSPHATE ISOMERASE / DNAA INITIATOR-ASSOCIATING FACTOR FOR REPLICATION INITIATION"/>
    <property type="match status" value="1"/>
</dbReference>
<proteinExistence type="predicted"/>
<dbReference type="AlphaFoldDB" id="A0A9J6ZW41"/>
<keyword evidence="3" id="KW-1185">Reference proteome</keyword>
<dbReference type="InterPro" id="IPR001347">
    <property type="entry name" value="SIS_dom"/>
</dbReference>
<dbReference type="Gene3D" id="3.40.50.10490">
    <property type="entry name" value="Glucose-6-phosphate isomerase like protein, domain 1"/>
    <property type="match status" value="1"/>
</dbReference>
<accession>A0A9J6ZW41</accession>
<dbReference type="PANTHER" id="PTHR30390:SF8">
    <property type="entry name" value="SUGAR ISOMERASE (SIS)"/>
    <property type="match status" value="1"/>
</dbReference>
<evidence type="ECO:0000259" key="1">
    <source>
        <dbReference type="PROSITE" id="PS51464"/>
    </source>
</evidence>
<feature type="domain" description="SIS" evidence="1">
    <location>
        <begin position="41"/>
        <end position="199"/>
    </location>
</feature>
<name>A0A9J6ZW41_9GAMM</name>
<dbReference type="InterPro" id="IPR046348">
    <property type="entry name" value="SIS_dom_sf"/>
</dbReference>
<dbReference type="EMBL" id="CP090569">
    <property type="protein sequence ID" value="USF86978.1"/>
    <property type="molecule type" value="Genomic_DNA"/>
</dbReference>
<evidence type="ECO:0000313" key="2">
    <source>
        <dbReference type="EMBL" id="USF86978.1"/>
    </source>
</evidence>
<evidence type="ECO:0000313" key="3">
    <source>
        <dbReference type="Proteomes" id="UP001056649"/>
    </source>
</evidence>
<dbReference type="CDD" id="cd05006">
    <property type="entry name" value="SIS_GmhA"/>
    <property type="match status" value="1"/>
</dbReference>
<dbReference type="SUPFAM" id="SSF53697">
    <property type="entry name" value="SIS domain"/>
    <property type="match status" value="1"/>
</dbReference>
<dbReference type="GO" id="GO:1901135">
    <property type="term" value="P:carbohydrate derivative metabolic process"/>
    <property type="evidence" value="ECO:0007669"/>
    <property type="project" value="InterPro"/>
</dbReference>
<dbReference type="PROSITE" id="PS51464">
    <property type="entry name" value="SIS"/>
    <property type="match status" value="1"/>
</dbReference>
<gene>
    <name evidence="2" type="ORF">L0Y14_12655</name>
</gene>
<dbReference type="GO" id="GO:0097367">
    <property type="term" value="F:carbohydrate derivative binding"/>
    <property type="evidence" value="ECO:0007669"/>
    <property type="project" value="InterPro"/>
</dbReference>
<dbReference type="RefSeq" id="WP_005959007.1">
    <property type="nucleotide sequence ID" value="NZ_CP090569.1"/>
</dbReference>
<dbReference type="Pfam" id="PF13580">
    <property type="entry name" value="SIS_2"/>
    <property type="match status" value="1"/>
</dbReference>
<dbReference type="KEGG" id="eps:L0Y14_12655"/>
<sequence length="206" mass="22359">MTFPDRKFTDVADYATDYFSNYSAAAATVDGDKLRQAADILTKVYSAGGMVYSCGNGGSAAIANHLVCDHCKLVQTDTDLKPRIYSLSATVEMITAIGNDISYDDVFVYQLKSLAKAGDALITISSSGDSENIVRAVQWGKDNGIPVISMTGFSGGRSASITDVNLHVDAENYGVIEDVHQSLMHILAQYVRQAHMDEEVIQQRKF</sequence>
<dbReference type="Proteomes" id="UP001056649">
    <property type="component" value="Chromosome"/>
</dbReference>
<dbReference type="InterPro" id="IPR050099">
    <property type="entry name" value="SIS_GmhA/DiaA_subfam"/>
</dbReference>
<organism evidence="2 3">
    <name type="scientific">Candidatus Endoriftia persephonae</name>
    <dbReference type="NCBI Taxonomy" id="393765"/>
    <lineage>
        <taxon>Bacteria</taxon>
        <taxon>Pseudomonadati</taxon>
        <taxon>Pseudomonadota</taxon>
        <taxon>Gammaproteobacteria</taxon>
        <taxon>Chromatiales</taxon>
        <taxon>Sedimenticolaceae</taxon>
        <taxon>Candidatus Endoriftia</taxon>
    </lineage>
</organism>